<sequence>FYLQLAPQINNLILYHVSFEKCNNLQFLKTSNIKKLCLFTENDVNGIERFFPALEELETNKVINVQLMDTSQLVKISSGYYEGIFEQILEKQLPKIEVIEIYCENEDFYLKLLQEKFQTLCQFNGKQTKNGLIKHINAEFDKQKDIYRLYHGFLSLKDMEEALNGSEQISQQNYRNAKTLYLSSWQIDLTGIEMLNHLSELSVRDSGLQDLSACLGLTNLTCFNVGMNDLRDPKQLINLKNNLKLKKFYFDSNPIYDYAVYQGQFYYDTETYLIKKFECEEIMLLYFPRVDFGAIIGGNYYQDHKQTLARVNYRNQLRQQAKSMQTRAKLMKAQILVLQRNSKQE</sequence>
<dbReference type="InterPro" id="IPR032675">
    <property type="entry name" value="LRR_dom_sf"/>
</dbReference>
<reference evidence="1" key="1">
    <citation type="submission" date="2015-07" db="EMBL/GenBank/DDBJ databases">
        <title>Adaptation to a free-living lifestyle via gene acquisitions in the diplomonad Trepomonas sp. PC1.</title>
        <authorList>
            <person name="Xu F."/>
            <person name="Jerlstrom-Hultqvist J."/>
            <person name="Kolisko M."/>
            <person name="Simpson A.G.B."/>
            <person name="Roger A.J."/>
            <person name="Svard S.G."/>
            <person name="Andersson J.O."/>
        </authorList>
    </citation>
    <scope>NUCLEOTIDE SEQUENCE</scope>
    <source>
        <strain evidence="1">PC1</strain>
    </source>
</reference>
<protein>
    <submittedName>
        <fullName evidence="1">Uncharacterized protein</fullName>
    </submittedName>
</protein>
<organism evidence="1">
    <name type="scientific">Trepomonas sp. PC1</name>
    <dbReference type="NCBI Taxonomy" id="1076344"/>
    <lineage>
        <taxon>Eukaryota</taxon>
        <taxon>Metamonada</taxon>
        <taxon>Diplomonadida</taxon>
        <taxon>Hexamitidae</taxon>
        <taxon>Hexamitinae</taxon>
        <taxon>Trepomonas</taxon>
    </lineage>
</organism>
<evidence type="ECO:0000313" key="1">
    <source>
        <dbReference type="EMBL" id="JAP89033.1"/>
    </source>
</evidence>
<dbReference type="SUPFAM" id="SSF52058">
    <property type="entry name" value="L domain-like"/>
    <property type="match status" value="1"/>
</dbReference>
<dbReference type="AlphaFoldDB" id="A0A146JWN7"/>
<feature type="non-terminal residue" evidence="1">
    <location>
        <position position="1"/>
    </location>
</feature>
<proteinExistence type="predicted"/>
<accession>A0A146JWN7</accession>
<dbReference type="Gene3D" id="3.80.10.10">
    <property type="entry name" value="Ribonuclease Inhibitor"/>
    <property type="match status" value="1"/>
</dbReference>
<name>A0A146JWN7_9EUKA</name>
<gene>
    <name evidence="1" type="ORF">TPC1_31472</name>
</gene>
<dbReference type="EMBL" id="GDID01007573">
    <property type="protein sequence ID" value="JAP89033.1"/>
    <property type="molecule type" value="Transcribed_RNA"/>
</dbReference>